<evidence type="ECO:0008006" key="9">
    <source>
        <dbReference type="Google" id="ProtNLM"/>
    </source>
</evidence>
<evidence type="ECO:0000313" key="7">
    <source>
        <dbReference type="EMBL" id="ESL09569.1"/>
    </source>
</evidence>
<comment type="subcellular location">
    <subcellularLocation>
        <location evidence="1">Membrane</location>
        <topology evidence="1">Multi-pass membrane protein</topology>
    </subcellularLocation>
</comment>
<keyword evidence="5 6" id="KW-0472">Membrane</keyword>
<sequence length="128" mass="13615">MASLRVLVFAACLLVVAFLFVILACTIVVDSNAWPLLPFMISFVAPVPFVLCGRRQGNFSEESLMDGLGLFLGGALVVGSPAMSCVLYHVGTISFGAFFLSLVSETLLGLTAYVLSFDATEADAAYDY</sequence>
<dbReference type="GO" id="GO:0016020">
    <property type="term" value="C:membrane"/>
    <property type="evidence" value="ECO:0007669"/>
    <property type="project" value="UniProtKB-SubCell"/>
</dbReference>
<evidence type="ECO:0000313" key="8">
    <source>
        <dbReference type="Proteomes" id="UP000031737"/>
    </source>
</evidence>
<dbReference type="PROSITE" id="PS51257">
    <property type="entry name" value="PROKAR_LIPOPROTEIN"/>
    <property type="match status" value="1"/>
</dbReference>
<protein>
    <recommendedName>
        <fullName evidence="9">Vacuolar protein sorting 55</fullName>
    </recommendedName>
</protein>
<feature type="transmembrane region" description="Helical" evidence="6">
    <location>
        <begin position="34"/>
        <end position="52"/>
    </location>
</feature>
<dbReference type="EMBL" id="AUPL01002708">
    <property type="protein sequence ID" value="ESL09569.1"/>
    <property type="molecule type" value="Genomic_DNA"/>
</dbReference>
<dbReference type="GO" id="GO:0005768">
    <property type="term" value="C:endosome"/>
    <property type="evidence" value="ECO:0007669"/>
    <property type="project" value="TreeGrafter"/>
</dbReference>
<dbReference type="GO" id="GO:0032511">
    <property type="term" value="P:late endosome to vacuole transport via multivesicular body sorting pathway"/>
    <property type="evidence" value="ECO:0007669"/>
    <property type="project" value="TreeGrafter"/>
</dbReference>
<accession>A0A061J404</accession>
<evidence type="ECO:0000256" key="2">
    <source>
        <dbReference type="ARBA" id="ARBA00005645"/>
    </source>
</evidence>
<evidence type="ECO:0000256" key="4">
    <source>
        <dbReference type="ARBA" id="ARBA00022989"/>
    </source>
</evidence>
<keyword evidence="8" id="KW-1185">Reference proteome</keyword>
<gene>
    <name evidence="7" type="ORF">TRSC58_02708</name>
</gene>
<organism evidence="7 8">
    <name type="scientific">Trypanosoma rangeli SC58</name>
    <dbReference type="NCBI Taxonomy" id="429131"/>
    <lineage>
        <taxon>Eukaryota</taxon>
        <taxon>Discoba</taxon>
        <taxon>Euglenozoa</taxon>
        <taxon>Kinetoplastea</taxon>
        <taxon>Metakinetoplastina</taxon>
        <taxon>Trypanosomatida</taxon>
        <taxon>Trypanosomatidae</taxon>
        <taxon>Trypanosoma</taxon>
        <taxon>Herpetosoma</taxon>
    </lineage>
</organism>
<dbReference type="InterPro" id="IPR007262">
    <property type="entry name" value="Vps55/LEPROT"/>
</dbReference>
<keyword evidence="3 6" id="KW-0812">Transmembrane</keyword>
<evidence type="ECO:0000256" key="1">
    <source>
        <dbReference type="ARBA" id="ARBA00004141"/>
    </source>
</evidence>
<proteinExistence type="inferred from homology"/>
<evidence type="ECO:0000256" key="3">
    <source>
        <dbReference type="ARBA" id="ARBA00022692"/>
    </source>
</evidence>
<evidence type="ECO:0000256" key="5">
    <source>
        <dbReference type="ARBA" id="ARBA00023136"/>
    </source>
</evidence>
<feature type="transmembrane region" description="Helical" evidence="6">
    <location>
        <begin position="64"/>
        <end position="89"/>
    </location>
</feature>
<dbReference type="VEuPathDB" id="TriTrypDB:TRSC58_02708"/>
<dbReference type="OrthoDB" id="250913at2759"/>
<name>A0A061J404_TRYRA</name>
<keyword evidence="4 6" id="KW-1133">Transmembrane helix</keyword>
<feature type="transmembrane region" description="Helical" evidence="6">
    <location>
        <begin position="95"/>
        <end position="115"/>
    </location>
</feature>
<evidence type="ECO:0000256" key="6">
    <source>
        <dbReference type="SAM" id="Phobius"/>
    </source>
</evidence>
<dbReference type="PANTHER" id="PTHR12050">
    <property type="entry name" value="LEPTIN RECEPTOR-RELATED"/>
    <property type="match status" value="1"/>
</dbReference>
<dbReference type="AlphaFoldDB" id="A0A061J404"/>
<dbReference type="PANTHER" id="PTHR12050:SF0">
    <property type="entry name" value="RH04491P"/>
    <property type="match status" value="1"/>
</dbReference>
<comment type="caution">
    <text evidence="7">The sequence shown here is derived from an EMBL/GenBank/DDBJ whole genome shotgun (WGS) entry which is preliminary data.</text>
</comment>
<comment type="similarity">
    <text evidence="2">Belongs to the OB-RGRP/VPS55 family.</text>
</comment>
<dbReference type="Proteomes" id="UP000031737">
    <property type="component" value="Unassembled WGS sequence"/>
</dbReference>
<reference evidence="7 8" key="1">
    <citation type="submission" date="2013-07" db="EMBL/GenBank/DDBJ databases">
        <authorList>
            <person name="Stoco P.H."/>
            <person name="Wagner G."/>
            <person name="Gerber A."/>
            <person name="Zaha A."/>
            <person name="Thompson C."/>
            <person name="Bartholomeu D.C."/>
            <person name="Luckemeyer D.D."/>
            <person name="Bahia D."/>
            <person name="Loreto E."/>
            <person name="Prestes E.B."/>
            <person name="Lima F.M."/>
            <person name="Rodrigues-Luiz G."/>
            <person name="Vallejo G.A."/>
            <person name="Filho J.F."/>
            <person name="Monteiro K.M."/>
            <person name="Tyler K.M."/>
            <person name="de Almeida L.G."/>
            <person name="Ortiz M.F."/>
            <person name="Siervo M.A."/>
            <person name="de Moraes M.H."/>
            <person name="Cunha O.L."/>
            <person name="Mendonca-Neto R."/>
            <person name="Silva R."/>
            <person name="Teixeira S.M."/>
            <person name="Murta S.M."/>
            <person name="Sincero T.C."/>
            <person name="Mendes T.A."/>
            <person name="Urmenyi T.P."/>
            <person name="Silva V.G."/>
            <person name="da Rocha W.D."/>
            <person name="Andersson B."/>
            <person name="Romanha A.J."/>
            <person name="Steindel M."/>
            <person name="de Vasconcelos A.T."/>
            <person name="Grisard E.C."/>
        </authorList>
    </citation>
    <scope>NUCLEOTIDE SEQUENCE [LARGE SCALE GENOMIC DNA]</scope>
    <source>
        <strain evidence="7 8">SC58</strain>
    </source>
</reference>
<dbReference type="Pfam" id="PF04133">
    <property type="entry name" value="Vps55"/>
    <property type="match status" value="1"/>
</dbReference>